<evidence type="ECO:0000256" key="8">
    <source>
        <dbReference type="ARBA" id="ARBA00023012"/>
    </source>
</evidence>
<dbReference type="OrthoDB" id="3288457at2"/>
<feature type="domain" description="DUF7134" evidence="12">
    <location>
        <begin position="11"/>
        <end position="164"/>
    </location>
</feature>
<feature type="transmembrane region" description="Helical" evidence="10">
    <location>
        <begin position="117"/>
        <end position="134"/>
    </location>
</feature>
<keyword evidence="14" id="KW-1185">Reference proteome</keyword>
<keyword evidence="7" id="KW-0067">ATP-binding</keyword>
<reference evidence="13 14" key="1">
    <citation type="submission" date="2018-09" db="EMBL/GenBank/DDBJ databases">
        <title>YIM 75507 draft genome.</title>
        <authorList>
            <person name="Tang S."/>
            <person name="Feng Y."/>
        </authorList>
    </citation>
    <scope>NUCLEOTIDE SEQUENCE [LARGE SCALE GENOMIC DNA]</scope>
    <source>
        <strain evidence="13 14">YIM 75507</strain>
    </source>
</reference>
<dbReference type="Gene3D" id="3.30.565.10">
    <property type="entry name" value="Histidine kinase-like ATPase, C-terminal domain"/>
    <property type="match status" value="1"/>
</dbReference>
<dbReference type="GO" id="GO:0046983">
    <property type="term" value="F:protein dimerization activity"/>
    <property type="evidence" value="ECO:0007669"/>
    <property type="project" value="InterPro"/>
</dbReference>
<evidence type="ECO:0000256" key="3">
    <source>
        <dbReference type="ARBA" id="ARBA00022553"/>
    </source>
</evidence>
<feature type="transmembrane region" description="Helical" evidence="10">
    <location>
        <begin position="92"/>
        <end position="110"/>
    </location>
</feature>
<protein>
    <recommendedName>
        <fullName evidence="2">histidine kinase</fullName>
        <ecNumber evidence="2">2.7.13.3</ecNumber>
    </recommendedName>
</protein>
<dbReference type="Pfam" id="PF07730">
    <property type="entry name" value="HisKA_3"/>
    <property type="match status" value="1"/>
</dbReference>
<feature type="compositionally biased region" description="Basic and acidic residues" evidence="9">
    <location>
        <begin position="363"/>
        <end position="410"/>
    </location>
</feature>
<dbReference type="CDD" id="cd16917">
    <property type="entry name" value="HATPase_UhpB-NarQ-NarX-like"/>
    <property type="match status" value="1"/>
</dbReference>
<comment type="catalytic activity">
    <reaction evidence="1">
        <text>ATP + protein L-histidine = ADP + protein N-phospho-L-histidine.</text>
        <dbReference type="EC" id="2.7.13.3"/>
    </reaction>
</comment>
<keyword evidence="3" id="KW-0597">Phosphoprotein</keyword>
<keyword evidence="5" id="KW-0547">Nucleotide-binding</keyword>
<feature type="transmembrane region" description="Helical" evidence="10">
    <location>
        <begin position="18"/>
        <end position="39"/>
    </location>
</feature>
<keyword evidence="4" id="KW-0808">Transferase</keyword>
<comment type="caution">
    <text evidence="13">The sequence shown here is derived from an EMBL/GenBank/DDBJ whole genome shotgun (WGS) entry which is preliminary data.</text>
</comment>
<evidence type="ECO:0000313" key="14">
    <source>
        <dbReference type="Proteomes" id="UP000265768"/>
    </source>
</evidence>
<accession>A0A3A4BCD6</accession>
<keyword evidence="8" id="KW-0902">Two-component regulatory system</keyword>
<evidence type="ECO:0000256" key="2">
    <source>
        <dbReference type="ARBA" id="ARBA00012438"/>
    </source>
</evidence>
<dbReference type="Gene3D" id="1.20.5.1930">
    <property type="match status" value="1"/>
</dbReference>
<keyword evidence="10" id="KW-1133">Transmembrane helix</keyword>
<dbReference type="EC" id="2.7.13.3" evidence="2"/>
<evidence type="ECO:0000256" key="10">
    <source>
        <dbReference type="SAM" id="Phobius"/>
    </source>
</evidence>
<evidence type="ECO:0000256" key="6">
    <source>
        <dbReference type="ARBA" id="ARBA00022777"/>
    </source>
</evidence>
<dbReference type="EMBL" id="QZEY01000005">
    <property type="protein sequence ID" value="RJL31858.1"/>
    <property type="molecule type" value="Genomic_DNA"/>
</dbReference>
<dbReference type="InterPro" id="IPR050482">
    <property type="entry name" value="Sensor_HK_TwoCompSys"/>
</dbReference>
<feature type="region of interest" description="Disordered" evidence="9">
    <location>
        <begin position="348"/>
        <end position="438"/>
    </location>
</feature>
<feature type="domain" description="Signal transduction histidine kinase subgroup 3 dimerisation and phosphoacceptor" evidence="11">
    <location>
        <begin position="192"/>
        <end position="257"/>
    </location>
</feature>
<dbReference type="Proteomes" id="UP000265768">
    <property type="component" value="Unassembled WGS sequence"/>
</dbReference>
<dbReference type="GO" id="GO:0005524">
    <property type="term" value="F:ATP binding"/>
    <property type="evidence" value="ECO:0007669"/>
    <property type="project" value="UniProtKB-KW"/>
</dbReference>
<feature type="transmembrane region" description="Helical" evidence="10">
    <location>
        <begin position="140"/>
        <end position="157"/>
    </location>
</feature>
<gene>
    <name evidence="13" type="ORF">D5H75_15455</name>
</gene>
<dbReference type="AlphaFoldDB" id="A0A3A4BCD6"/>
<dbReference type="RefSeq" id="WP_119927176.1">
    <property type="nucleotide sequence ID" value="NZ_QZEY01000005.1"/>
</dbReference>
<dbReference type="PANTHER" id="PTHR24421:SF10">
    <property type="entry name" value="NITRATE_NITRITE SENSOR PROTEIN NARQ"/>
    <property type="match status" value="1"/>
</dbReference>
<feature type="transmembrane region" description="Helical" evidence="10">
    <location>
        <begin position="71"/>
        <end position="86"/>
    </location>
</feature>
<evidence type="ECO:0000313" key="13">
    <source>
        <dbReference type="EMBL" id="RJL31858.1"/>
    </source>
</evidence>
<evidence type="ECO:0000256" key="9">
    <source>
        <dbReference type="SAM" id="MobiDB-lite"/>
    </source>
</evidence>
<keyword evidence="10" id="KW-0472">Membrane</keyword>
<proteinExistence type="predicted"/>
<dbReference type="GO" id="GO:0000155">
    <property type="term" value="F:phosphorelay sensor kinase activity"/>
    <property type="evidence" value="ECO:0007669"/>
    <property type="project" value="InterPro"/>
</dbReference>
<evidence type="ECO:0000256" key="4">
    <source>
        <dbReference type="ARBA" id="ARBA00022679"/>
    </source>
</evidence>
<dbReference type="PANTHER" id="PTHR24421">
    <property type="entry name" value="NITRATE/NITRITE SENSOR PROTEIN NARX-RELATED"/>
    <property type="match status" value="1"/>
</dbReference>
<sequence length="474" mass="50517">MVTSRALGPAGWARRNPLVADGVLGLLLAVVSLIALVFQARNEHLPAPSPLAVALVLLVTLPLAGRRRHPLAVNLAVLAIAVLYAATPYPDLVTPIPLGGVVAVYSLAAWCERRTAFTVGAFVCGSLSVVAMLPATDSDLLDVTFTALLLISALVLGDSARVRRAHAATLEARAAWLARERDLEAHRAVAAERARIARELHDVIAHHVSMMVVQAEAGPPAVERGLPDAAQKFDTISALGRQALAEMRRLLGVLREETGRTEPALAPQPGLDQLPDLVEQVRRAGLGVELTVEGEAVPLPAGLDLSAYRIVQEALTNTLKHADASQARVRVRYRPRELRITVHDVRRAGAARAAPEGNAPTARGDDEPGAYERRNGHEPDGERRNGRELDDLDDAERNGREPPGARRNGRELNIAGRDGREFDGARGDGRERRGGHGLVGMRERAQLFGGTLTAGPGADGGFVVDARLPIGGGR</sequence>
<keyword evidence="10" id="KW-0812">Transmembrane</keyword>
<dbReference type="InterPro" id="IPR036890">
    <property type="entry name" value="HATPase_C_sf"/>
</dbReference>
<evidence type="ECO:0000256" key="5">
    <source>
        <dbReference type="ARBA" id="ARBA00022741"/>
    </source>
</evidence>
<dbReference type="Pfam" id="PF23539">
    <property type="entry name" value="DUF7134"/>
    <property type="match status" value="1"/>
</dbReference>
<feature type="compositionally biased region" description="Basic and acidic residues" evidence="9">
    <location>
        <begin position="417"/>
        <end position="434"/>
    </location>
</feature>
<name>A0A3A4BCD6_9ACTN</name>
<dbReference type="InterPro" id="IPR011712">
    <property type="entry name" value="Sig_transdc_His_kin_sub3_dim/P"/>
</dbReference>
<dbReference type="SUPFAM" id="SSF55874">
    <property type="entry name" value="ATPase domain of HSP90 chaperone/DNA topoisomerase II/histidine kinase"/>
    <property type="match status" value="1"/>
</dbReference>
<dbReference type="GO" id="GO:0016020">
    <property type="term" value="C:membrane"/>
    <property type="evidence" value="ECO:0007669"/>
    <property type="project" value="InterPro"/>
</dbReference>
<evidence type="ECO:0000259" key="11">
    <source>
        <dbReference type="Pfam" id="PF07730"/>
    </source>
</evidence>
<keyword evidence="6 13" id="KW-0418">Kinase</keyword>
<dbReference type="InterPro" id="IPR055558">
    <property type="entry name" value="DUF7134"/>
</dbReference>
<feature type="transmembrane region" description="Helical" evidence="10">
    <location>
        <begin position="45"/>
        <end position="64"/>
    </location>
</feature>
<evidence type="ECO:0000256" key="1">
    <source>
        <dbReference type="ARBA" id="ARBA00000085"/>
    </source>
</evidence>
<evidence type="ECO:0000256" key="7">
    <source>
        <dbReference type="ARBA" id="ARBA00022840"/>
    </source>
</evidence>
<organism evidence="13 14">
    <name type="scientific">Bailinhaonella thermotolerans</name>
    <dbReference type="NCBI Taxonomy" id="1070861"/>
    <lineage>
        <taxon>Bacteria</taxon>
        <taxon>Bacillati</taxon>
        <taxon>Actinomycetota</taxon>
        <taxon>Actinomycetes</taxon>
        <taxon>Streptosporangiales</taxon>
        <taxon>Streptosporangiaceae</taxon>
        <taxon>Bailinhaonella</taxon>
    </lineage>
</organism>
<evidence type="ECO:0000259" key="12">
    <source>
        <dbReference type="Pfam" id="PF23539"/>
    </source>
</evidence>